<comment type="pathway">
    <text evidence="4 9">Protein modification; eIF5A hypusination.</text>
</comment>
<dbReference type="AlphaFoldDB" id="A0A0E3LVT0"/>
<dbReference type="InterPro" id="IPR029035">
    <property type="entry name" value="DHS-like_NAD/FAD-binding_dom"/>
</dbReference>
<dbReference type="NCBIfam" id="TIGR00321">
    <property type="entry name" value="dhys"/>
    <property type="match status" value="1"/>
</dbReference>
<organism evidence="10 11">
    <name type="scientific">Methanosarcina mazei LYC</name>
    <dbReference type="NCBI Taxonomy" id="1434114"/>
    <lineage>
        <taxon>Archaea</taxon>
        <taxon>Methanobacteriati</taxon>
        <taxon>Methanobacteriota</taxon>
        <taxon>Stenosarchaea group</taxon>
        <taxon>Methanomicrobia</taxon>
        <taxon>Methanosarcinales</taxon>
        <taxon>Methanosarcinaceae</taxon>
        <taxon>Methanosarcina</taxon>
    </lineage>
</organism>
<evidence type="ECO:0000256" key="4">
    <source>
        <dbReference type="ARBA" id="ARBA00005041"/>
    </source>
</evidence>
<evidence type="ECO:0000313" key="10">
    <source>
        <dbReference type="EMBL" id="AKB67556.1"/>
    </source>
</evidence>
<dbReference type="GO" id="GO:0034038">
    <property type="term" value="F:deoxyhypusine synthase activity"/>
    <property type="evidence" value="ECO:0007669"/>
    <property type="project" value="UniProtKB-UniRule"/>
</dbReference>
<keyword evidence="8 9" id="KW-0386">Hypusine biosynthesis</keyword>
<dbReference type="GO" id="GO:0005737">
    <property type="term" value="C:cytoplasm"/>
    <property type="evidence" value="ECO:0007669"/>
    <property type="project" value="TreeGrafter"/>
</dbReference>
<dbReference type="HOGENOM" id="CLU_039781_1_0_2"/>
<dbReference type="NCBIfam" id="NF002006">
    <property type="entry name" value="PRK00805.1"/>
    <property type="match status" value="1"/>
</dbReference>
<feature type="active site" description="Nucleophile" evidence="9">
    <location>
        <position position="292"/>
    </location>
</feature>
<dbReference type="InterPro" id="IPR036982">
    <property type="entry name" value="Deoxyhypusine_synthase_sf"/>
</dbReference>
<proteinExistence type="inferred from homology"/>
<comment type="cofactor">
    <cofactor evidence="2 9">
        <name>NAD(+)</name>
        <dbReference type="ChEBI" id="CHEBI:57540"/>
    </cofactor>
</comment>
<comment type="similarity">
    <text evidence="5 9">Belongs to the deoxyhypusine synthase family.</text>
</comment>
<evidence type="ECO:0000256" key="2">
    <source>
        <dbReference type="ARBA" id="ARBA00001911"/>
    </source>
</evidence>
<dbReference type="Gene3D" id="3.40.910.10">
    <property type="entry name" value="Deoxyhypusine synthase"/>
    <property type="match status" value="1"/>
</dbReference>
<keyword evidence="6 9" id="KW-0808">Transferase</keyword>
<dbReference type="FunFam" id="3.40.910.10:FF:000006">
    <property type="entry name" value="Probable deoxyhypusine synthase"/>
    <property type="match status" value="1"/>
</dbReference>
<evidence type="ECO:0000256" key="6">
    <source>
        <dbReference type="ARBA" id="ARBA00022679"/>
    </source>
</evidence>
<name>A0A0E3LVT0_METMZ</name>
<dbReference type="Pfam" id="PF01916">
    <property type="entry name" value="DS"/>
    <property type="match status" value="1"/>
</dbReference>
<accession>A0A0E3LVT0</accession>
<evidence type="ECO:0000256" key="9">
    <source>
        <dbReference type="HAMAP-Rule" id="MF_00153"/>
    </source>
</evidence>
<comment type="function">
    <text evidence="3 9">Catalyzes the NAD-dependent oxidative cleavage of spermidine and the subsequent transfer of the butylamine moiety of spermidine to the epsilon-amino group of a specific lysine residue of the eIF-5A precursor protein to form the intermediate deoxyhypusine residue.</text>
</comment>
<dbReference type="Proteomes" id="UP000033063">
    <property type="component" value="Chromosome"/>
</dbReference>
<evidence type="ECO:0000256" key="1">
    <source>
        <dbReference type="ARBA" id="ARBA00000952"/>
    </source>
</evidence>
<dbReference type="SUPFAM" id="SSF52467">
    <property type="entry name" value="DHS-like NAD/FAD-binding domain"/>
    <property type="match status" value="1"/>
</dbReference>
<dbReference type="UniPathway" id="UPA00354"/>
<dbReference type="InterPro" id="IPR002773">
    <property type="entry name" value="Deoxyhypusine_synthase"/>
</dbReference>
<dbReference type="PATRIC" id="fig|1434114.4.peg.1249"/>
<dbReference type="SMR" id="A0A0E3LVT0"/>
<dbReference type="EMBL" id="CP009513">
    <property type="protein sequence ID" value="AKB67556.1"/>
    <property type="molecule type" value="Genomic_DNA"/>
</dbReference>
<evidence type="ECO:0000256" key="8">
    <source>
        <dbReference type="ARBA" id="ARBA00023256"/>
    </source>
</evidence>
<sequence>MHHNVFTNTPTIPIDVKDRSVSELMDGMLRTGFQGRKLAESVQAWSNMLKEKDTTVLMGLSGAMVPAGMRRVISYLIRERMIDCLVSTGANLFHDSHEALGRKHYVGSHLANDEKLFEHGVDRIYDVFAVEEEFRNADNLIADFAEEIGEISCSSREFMYLLGKELVRRGAAEDSIVVSAYRHNVPIFVPALSDSSIGIGLTIARRRGLKLEIDQIKDVDEITQIVEKSGHTGVVYVGGGVPKNFIQQTEVIASILGMDVPGHEYAIQYTSDSPHWGGLSGCTFDEAVSWGKVAAQAKKVQVFVDATIALPIVAHALHEKTRGVKRTAPVFSWDGPEGLEIAYNE</sequence>
<gene>
    <name evidence="9" type="primary">dys</name>
    <name evidence="10" type="ORF">MSMAL_1013</name>
</gene>
<dbReference type="EC" id="2.5.1.46" evidence="9"/>
<reference evidence="10 11" key="1">
    <citation type="submission" date="2014-07" db="EMBL/GenBank/DDBJ databases">
        <title>Methanogenic archaea and the global carbon cycle.</title>
        <authorList>
            <person name="Henriksen J.R."/>
            <person name="Luke J."/>
            <person name="Reinhart S."/>
            <person name="Benedict M.N."/>
            <person name="Youngblut N.D."/>
            <person name="Metcalf M.E."/>
            <person name="Whitaker R.J."/>
            <person name="Metcalf W.W."/>
        </authorList>
    </citation>
    <scope>NUCLEOTIDE SEQUENCE [LARGE SCALE GENOMIC DNA]</scope>
    <source>
        <strain evidence="10 11">LYC</strain>
    </source>
</reference>
<evidence type="ECO:0000256" key="5">
    <source>
        <dbReference type="ARBA" id="ARBA00009892"/>
    </source>
</evidence>
<comment type="catalytic activity">
    <reaction evidence="1 9">
        <text>[eIF5A protein]-L-lysine + spermidine = [eIF5A protein]-deoxyhypusine + propane-1,3-diamine</text>
        <dbReference type="Rhea" id="RHEA:33299"/>
        <dbReference type="Rhea" id="RHEA-COMP:10143"/>
        <dbReference type="Rhea" id="RHEA-COMP:10144"/>
        <dbReference type="ChEBI" id="CHEBI:29969"/>
        <dbReference type="ChEBI" id="CHEBI:57484"/>
        <dbReference type="ChEBI" id="CHEBI:57834"/>
        <dbReference type="ChEBI" id="CHEBI:82657"/>
        <dbReference type="EC" id="2.5.1.46"/>
    </reaction>
</comment>
<dbReference type="GeneID" id="24850655"/>
<dbReference type="PANTHER" id="PTHR11703:SF2">
    <property type="entry name" value="DEOXYHYPUSINE SYNTHASE-LIKE PROTEIN"/>
    <property type="match status" value="1"/>
</dbReference>
<dbReference type="PANTHER" id="PTHR11703">
    <property type="entry name" value="DEOXYHYPUSINE SYNTHASE"/>
    <property type="match status" value="1"/>
</dbReference>
<keyword evidence="7 9" id="KW-0520">NAD</keyword>
<dbReference type="HAMAP" id="MF_00153">
    <property type="entry name" value="DHS"/>
    <property type="match status" value="1"/>
</dbReference>
<evidence type="ECO:0000313" key="11">
    <source>
        <dbReference type="Proteomes" id="UP000033063"/>
    </source>
</evidence>
<dbReference type="RefSeq" id="WP_015410997.1">
    <property type="nucleotide sequence ID" value="NZ_CP009513.1"/>
</dbReference>
<dbReference type="InterPro" id="IPR022899">
    <property type="entry name" value="Deoxyhypus_synthase_arc"/>
</dbReference>
<evidence type="ECO:0000256" key="3">
    <source>
        <dbReference type="ARBA" id="ARBA00002823"/>
    </source>
</evidence>
<evidence type="ECO:0000256" key="7">
    <source>
        <dbReference type="ARBA" id="ARBA00023027"/>
    </source>
</evidence>
<protein>
    <recommendedName>
        <fullName evidence="9">Probable deoxyhypusine synthase</fullName>
        <shortName evidence="9">DHS</shortName>
        <ecNumber evidence="9">2.5.1.46</ecNumber>
    </recommendedName>
</protein>